<dbReference type="EMBL" id="GECZ01032383">
    <property type="protein sequence ID" value="JAS37386.1"/>
    <property type="molecule type" value="Transcribed_RNA"/>
</dbReference>
<dbReference type="Gene3D" id="1.25.10.10">
    <property type="entry name" value="Leucine-rich Repeat Variant"/>
    <property type="match status" value="1"/>
</dbReference>
<accession>A0A1B6EHH7</accession>
<name>A0A1B6EHH7_9HEMI</name>
<proteinExistence type="predicted"/>
<organism evidence="1">
    <name type="scientific">Cuerna arida</name>
    <dbReference type="NCBI Taxonomy" id="1464854"/>
    <lineage>
        <taxon>Eukaryota</taxon>
        <taxon>Metazoa</taxon>
        <taxon>Ecdysozoa</taxon>
        <taxon>Arthropoda</taxon>
        <taxon>Hexapoda</taxon>
        <taxon>Insecta</taxon>
        <taxon>Pterygota</taxon>
        <taxon>Neoptera</taxon>
        <taxon>Paraneoptera</taxon>
        <taxon>Hemiptera</taxon>
        <taxon>Auchenorrhyncha</taxon>
        <taxon>Membracoidea</taxon>
        <taxon>Cicadellidae</taxon>
        <taxon>Cicadellinae</taxon>
        <taxon>Proconiini</taxon>
        <taxon>Cuerna</taxon>
    </lineage>
</organism>
<gene>
    <name evidence="1" type="ORF">g.740</name>
</gene>
<protein>
    <submittedName>
        <fullName evidence="1">Uncharacterized protein</fullName>
    </submittedName>
</protein>
<feature type="non-terminal residue" evidence="1">
    <location>
        <position position="115"/>
    </location>
</feature>
<feature type="non-terminal residue" evidence="1">
    <location>
        <position position="1"/>
    </location>
</feature>
<evidence type="ECO:0000313" key="1">
    <source>
        <dbReference type="EMBL" id="JAS37386.1"/>
    </source>
</evidence>
<sequence>HCLRFLFHDKKNFSEQKRFEVNVLVLILLINLVEKNDSNKNKLAKSTHNMKSGPEALLEQFHYWEKCTLEAETNTKNFMTGKTTCDSLKSTARNSADQIIEETLSQLLQKAGSHM</sequence>
<dbReference type="InterPro" id="IPR011989">
    <property type="entry name" value="ARM-like"/>
</dbReference>
<dbReference type="AlphaFoldDB" id="A0A1B6EHH7"/>
<reference evidence="1" key="1">
    <citation type="submission" date="2015-11" db="EMBL/GenBank/DDBJ databases">
        <title>De novo transcriptome assembly of four potential Pierce s Disease insect vectors from Arizona vineyards.</title>
        <authorList>
            <person name="Tassone E.E."/>
        </authorList>
    </citation>
    <scope>NUCLEOTIDE SEQUENCE</scope>
</reference>